<dbReference type="PROSITE" id="PS50158">
    <property type="entry name" value="ZF_CCHC"/>
    <property type="match status" value="1"/>
</dbReference>
<feature type="region of interest" description="Disordered" evidence="2">
    <location>
        <begin position="407"/>
        <end position="442"/>
    </location>
</feature>
<dbReference type="GO" id="GO:0003824">
    <property type="term" value="F:catalytic activity"/>
    <property type="evidence" value="ECO:0007669"/>
    <property type="project" value="InterPro"/>
</dbReference>
<dbReference type="Proteomes" id="UP001054252">
    <property type="component" value="Unassembled WGS sequence"/>
</dbReference>
<keyword evidence="6" id="KW-1185">Reference proteome</keyword>
<dbReference type="Pfam" id="PF14111">
    <property type="entry name" value="DUF4283"/>
    <property type="match status" value="1"/>
</dbReference>
<dbReference type="InterPro" id="IPR005135">
    <property type="entry name" value="Endo/exonuclease/phosphatase"/>
</dbReference>
<dbReference type="Pfam" id="PF00078">
    <property type="entry name" value="RVT_1"/>
    <property type="match status" value="1"/>
</dbReference>
<evidence type="ECO:0000313" key="6">
    <source>
        <dbReference type="Proteomes" id="UP001054252"/>
    </source>
</evidence>
<protein>
    <submittedName>
        <fullName evidence="5">Uncharacterized protein</fullName>
    </submittedName>
</protein>
<comment type="caution">
    <text evidence="5">The sequence shown here is derived from an EMBL/GenBank/DDBJ whole genome shotgun (WGS) entry which is preliminary data.</text>
</comment>
<dbReference type="InterPro" id="IPR036875">
    <property type="entry name" value="Znf_CCHC_sf"/>
</dbReference>
<dbReference type="Pfam" id="PF03372">
    <property type="entry name" value="Exo_endo_phos"/>
    <property type="match status" value="1"/>
</dbReference>
<dbReference type="PANTHER" id="PTHR33116:SF70">
    <property type="entry name" value="NON-LTR RETROELEMENT REVERSE TRANSCRIPTASE-LIKE PROTEIN"/>
    <property type="match status" value="1"/>
</dbReference>
<dbReference type="InterPro" id="IPR001878">
    <property type="entry name" value="Znf_CCHC"/>
</dbReference>
<sequence>MSVCEKLSLFETSPSTQEIDLLDRSTKKIKDPETKAIAEHSRRGPLSSGIKDVAMTAQSTDEAPQDTLMVESQNPTTTLVNQTQNSLSYKDKLMGEENPVILSFNTIPSYMDEESDIDDDPEYDAPIVLLSKAKKRRIREPWMNAIIIKAFHPKPLGYNYVFPRVQAQWKPNGKWDFIDLGFDFFLVRFQDNEDLSKVIMGGPWFIGPYCLTMRRWELNFDPEEAIRTTTTTAVWARLLNLSADYYDLTTLQKIGNKIGPLLRVDDHTALHTRGQYARVCVQIDLAQPVTGYVRIGKKKQRVSYEGVNALCFHCGRMGHRNNQCPQLNTTSESPKEAANIVSQSTQAPSSTTLVAKAMTSSTTLNPILQTPTADQSFVEDNYGPWLLVEHRKTKRKPFLKASTLEKMSVNPKSRETHDWAVPTRSTGSKTQRATNSSLSNHLNGNVSNALNVAQPLKQGQKIYKAKAPIEDSSKLEPKTQQWVSKAPSKAQGPSEVITIQEPKTSLKIASNPNPGPDIQRPFSPCLDHIAGSSELGQPTLTTPILCTSTSTTGIDSQILFPQNSTSPLFNHGFVPNPAPRLENPNVSSKRPDDCSNGDNCGVDTGLLITQGVQMVSGSTVHGVASPHSHKHRGDVTMLDEEWSLIKPLLLTNYAYKHHLKVVQLQGKMECIHLILKALLSIETHTERDFQLLFLPYHFPLARYLSWTFQSLLPVFNPLRAQIALGLSNNLDWIMKIISWNCRGALKAGFRKGAMDLKRIHNPAMLLILETKIYGQNAQEVADSLGFPNSCVVNSDGLTGGLWLLWDDSRLTVDILSTSNQATHAVIQVSNNPLFPFNWFFSCIYDRPHFEIRNILWQELTTMANVIQGPWMIIGDFNDVVDQSEKFGGNDISQTRVRAYLDCMNNCNMVDLGLIGNRFTWVNMHFSNQLIKERLDRAWANLDWKLNFPEASLFHLPRTHSDHCPILLDLNPLCPRPGCRPPKLEKFWIEHPDFQDINHKVWVDNNLNTTKCLELTMNQAKAWSQATFGNIFKKKKKVLSRIKGIQMSPAYNFSSFLWSLEKDLLQEYNDILSWEADLWFLKSRANWITDGDRNTRFFHVTTLKHRVQNRIFGLFNDQGNWISDSSGITSIAINFFSKLFTTPYSRSFFDSYHSIDHQAQTSHCLDSIKGCPSDKEIWDAVNSLKSFKAPGPDGTHPFFYKRMWPLIGGKISAEIRNIFQDRHFPSKWNECSLVLLAKLKSSEHIHQFRPISLCNTVYKIISKILVHRIKPWMKKIISPCQSSFIPGRQGTDNVVILQELVYSFSKKSGKTGDIICRLDLEKAYDRLEWGFIYETLLFFQFPPDIIKLIMSVVSSTSISILINGGKTKEFCPSRGIRQGDPLSPYIFILCMEYLSLRISADMDAGVWKGTKVRRSGPFLSHIFFADDIIFIGKATISNCLHLQKVLQFLCERSGQKINNLKSKVLFSKNVDQATRDNLCSILGYSQTEDLGKYFGVPISAKKLNHSNCQFIVDRVRNKLSGWKSKFLSFAGRTTLAKSIMATVPNYYMQSSLLPASIHKEIDQISRNFIWGSEIEQKMIHLVNWNVVSSPKQLGGLGLKSARETYLVAMCKLNWRLHQEKDKIWSDMLRRKYTIHDCHTRPTSTGSSIWKAKTKGYDLFSLGLKWVPLTRTNISFWTDCWVTETPLASIVYGPHYPDFKAITILDFFSAGNHAPDLISYSLPDNIFNRLKAIPLSIFNNREDSFAWKGTAKGEFSSASAYYILKTPPISTNTDWD</sequence>
<organism evidence="5 6">
    <name type="scientific">Rubroshorea leprosula</name>
    <dbReference type="NCBI Taxonomy" id="152421"/>
    <lineage>
        <taxon>Eukaryota</taxon>
        <taxon>Viridiplantae</taxon>
        <taxon>Streptophyta</taxon>
        <taxon>Embryophyta</taxon>
        <taxon>Tracheophyta</taxon>
        <taxon>Spermatophyta</taxon>
        <taxon>Magnoliopsida</taxon>
        <taxon>eudicotyledons</taxon>
        <taxon>Gunneridae</taxon>
        <taxon>Pentapetalae</taxon>
        <taxon>rosids</taxon>
        <taxon>malvids</taxon>
        <taxon>Malvales</taxon>
        <taxon>Dipterocarpaceae</taxon>
        <taxon>Rubroshorea</taxon>
    </lineage>
</organism>
<dbReference type="SMART" id="SM00343">
    <property type="entry name" value="ZnF_C2HC"/>
    <property type="match status" value="1"/>
</dbReference>
<dbReference type="EMBL" id="BPVZ01000011">
    <property type="protein sequence ID" value="GKU97281.1"/>
    <property type="molecule type" value="Genomic_DNA"/>
</dbReference>
<name>A0AAV5II15_9ROSI</name>
<dbReference type="SUPFAM" id="SSF56219">
    <property type="entry name" value="DNase I-like"/>
    <property type="match status" value="1"/>
</dbReference>
<keyword evidence="1" id="KW-0862">Zinc</keyword>
<dbReference type="InterPro" id="IPR036691">
    <property type="entry name" value="Endo/exonu/phosph_ase_sf"/>
</dbReference>
<evidence type="ECO:0000256" key="2">
    <source>
        <dbReference type="SAM" id="MobiDB-lite"/>
    </source>
</evidence>
<dbReference type="PROSITE" id="PS50878">
    <property type="entry name" value="RT_POL"/>
    <property type="match status" value="1"/>
</dbReference>
<proteinExistence type="predicted"/>
<feature type="domain" description="CCHC-type" evidence="3">
    <location>
        <begin position="311"/>
        <end position="326"/>
    </location>
</feature>
<dbReference type="InterPro" id="IPR000477">
    <property type="entry name" value="RT_dom"/>
</dbReference>
<feature type="compositionally biased region" description="Polar residues" evidence="2">
    <location>
        <begin position="423"/>
        <end position="442"/>
    </location>
</feature>
<evidence type="ECO:0000259" key="4">
    <source>
        <dbReference type="PROSITE" id="PS50878"/>
    </source>
</evidence>
<evidence type="ECO:0000259" key="3">
    <source>
        <dbReference type="PROSITE" id="PS50158"/>
    </source>
</evidence>
<evidence type="ECO:0000256" key="1">
    <source>
        <dbReference type="PROSITE-ProRule" id="PRU00047"/>
    </source>
</evidence>
<dbReference type="SUPFAM" id="SSF56672">
    <property type="entry name" value="DNA/RNA polymerases"/>
    <property type="match status" value="1"/>
</dbReference>
<feature type="domain" description="Reverse transcriptase" evidence="4">
    <location>
        <begin position="1216"/>
        <end position="1497"/>
    </location>
</feature>
<keyword evidence="1" id="KW-0863">Zinc-finger</keyword>
<dbReference type="PANTHER" id="PTHR33116">
    <property type="entry name" value="REVERSE TRANSCRIPTASE ZINC-BINDING DOMAIN-CONTAINING PROTEIN-RELATED-RELATED"/>
    <property type="match status" value="1"/>
</dbReference>
<dbReference type="GO" id="GO:0008270">
    <property type="term" value="F:zinc ion binding"/>
    <property type="evidence" value="ECO:0007669"/>
    <property type="project" value="UniProtKB-KW"/>
</dbReference>
<dbReference type="InterPro" id="IPR025558">
    <property type="entry name" value="DUF4283"/>
</dbReference>
<dbReference type="SUPFAM" id="SSF57756">
    <property type="entry name" value="Retrovirus zinc finger-like domains"/>
    <property type="match status" value="1"/>
</dbReference>
<keyword evidence="1" id="KW-0479">Metal-binding</keyword>
<dbReference type="InterPro" id="IPR043502">
    <property type="entry name" value="DNA/RNA_pol_sf"/>
</dbReference>
<dbReference type="CDD" id="cd01650">
    <property type="entry name" value="RT_nLTR_like"/>
    <property type="match status" value="1"/>
</dbReference>
<feature type="region of interest" description="Disordered" evidence="2">
    <location>
        <begin position="473"/>
        <end position="495"/>
    </location>
</feature>
<accession>A0AAV5II15</accession>
<dbReference type="GO" id="GO:0003676">
    <property type="term" value="F:nucleic acid binding"/>
    <property type="evidence" value="ECO:0007669"/>
    <property type="project" value="InterPro"/>
</dbReference>
<dbReference type="Gene3D" id="3.60.10.10">
    <property type="entry name" value="Endonuclease/exonuclease/phosphatase"/>
    <property type="match status" value="1"/>
</dbReference>
<reference evidence="5 6" key="1">
    <citation type="journal article" date="2021" name="Commun. Biol.">
        <title>The genome of Shorea leprosula (Dipterocarpaceae) highlights the ecological relevance of drought in aseasonal tropical rainforests.</title>
        <authorList>
            <person name="Ng K.K.S."/>
            <person name="Kobayashi M.J."/>
            <person name="Fawcett J.A."/>
            <person name="Hatakeyama M."/>
            <person name="Paape T."/>
            <person name="Ng C.H."/>
            <person name="Ang C.C."/>
            <person name="Tnah L.H."/>
            <person name="Lee C.T."/>
            <person name="Nishiyama T."/>
            <person name="Sese J."/>
            <person name="O'Brien M.J."/>
            <person name="Copetti D."/>
            <person name="Mohd Noor M.I."/>
            <person name="Ong R.C."/>
            <person name="Putra M."/>
            <person name="Sireger I.Z."/>
            <person name="Indrioko S."/>
            <person name="Kosugi Y."/>
            <person name="Izuno A."/>
            <person name="Isagi Y."/>
            <person name="Lee S.L."/>
            <person name="Shimizu K.K."/>
        </authorList>
    </citation>
    <scope>NUCLEOTIDE SEQUENCE [LARGE SCALE GENOMIC DNA]</scope>
    <source>
        <strain evidence="5">214</strain>
    </source>
</reference>
<evidence type="ECO:0000313" key="5">
    <source>
        <dbReference type="EMBL" id="GKU97281.1"/>
    </source>
</evidence>
<gene>
    <name evidence="5" type="ORF">SLEP1_g10449</name>
</gene>